<comment type="subcellular location">
    <subcellularLocation>
        <location evidence="1">Secreted</location>
    </subcellularLocation>
</comment>
<dbReference type="InterPro" id="IPR050557">
    <property type="entry name" value="RTX_toxin/Mannuronan_C5-epim"/>
</dbReference>
<keyword evidence="4" id="KW-1185">Reference proteome</keyword>
<dbReference type="Gene3D" id="2.150.10.10">
    <property type="entry name" value="Serralysin-like metalloprotease, C-terminal"/>
    <property type="match status" value="1"/>
</dbReference>
<evidence type="ECO:0000256" key="2">
    <source>
        <dbReference type="ARBA" id="ARBA00022525"/>
    </source>
</evidence>
<protein>
    <recommendedName>
        <fullName evidence="5">Hemolysin-type calcium-binding region</fullName>
    </recommendedName>
</protein>
<dbReference type="EMBL" id="FLQX01000134">
    <property type="protein sequence ID" value="SBT08362.1"/>
    <property type="molecule type" value="Genomic_DNA"/>
</dbReference>
<dbReference type="InterPro" id="IPR011049">
    <property type="entry name" value="Serralysin-like_metalloprot_C"/>
</dbReference>
<evidence type="ECO:0000313" key="4">
    <source>
        <dbReference type="Proteomes" id="UP000199169"/>
    </source>
</evidence>
<dbReference type="GO" id="GO:0005509">
    <property type="term" value="F:calcium ion binding"/>
    <property type="evidence" value="ECO:0007669"/>
    <property type="project" value="InterPro"/>
</dbReference>
<dbReference type="PANTHER" id="PTHR38340">
    <property type="entry name" value="S-LAYER PROTEIN"/>
    <property type="match status" value="1"/>
</dbReference>
<keyword evidence="2" id="KW-0964">Secreted</keyword>
<sequence>MATLSFTTTNWAPWFATPNQLAGQLSESVVRTVHLIDELDVVSETLTLTSYHAEFDNGGVVDISGSGLDTDRQVIVGITYSDPSGNSVFLAGNLTVDINDGSASGAMSDFHFRFTGLEMAAAGSFSLDPNGHGSGSFSQVTYKQSGWTLQVGGNVTYSGSQANGTLSYLTGTSPQGDSFSISDSAKLTAPILNGIASTGKGMGFFLSESFLDGNDTMTGGERNDQFSGYAGDDVLRGGGGNDTLAGGAGNDTLDGGSGIDSAVFSGRFARYTRTTTGGSQTVLDNAGTDGRDTLFNVERLKFADESIALDVADGDAGTTAKILGVVFGPPSLANKTFVGIGLALLDGGMSYPDLMMAALTAKLGGHFSNAAEVDLLYENLFGHGPTSAEATFWSKAIDAGQFSQASLAIAAAELGINASNIDLVGLTQAGLEYLPQS</sequence>
<dbReference type="Pfam" id="PF00353">
    <property type="entry name" value="HemolysinCabind"/>
    <property type="match status" value="1"/>
</dbReference>
<evidence type="ECO:0000313" key="3">
    <source>
        <dbReference type="EMBL" id="SBT08362.1"/>
    </source>
</evidence>
<organism evidence="3 4">
    <name type="scientific">Candidatus Accumulibacter aalborgensis</name>
    <dbReference type="NCBI Taxonomy" id="1860102"/>
    <lineage>
        <taxon>Bacteria</taxon>
        <taxon>Pseudomonadati</taxon>
        <taxon>Pseudomonadota</taxon>
        <taxon>Betaproteobacteria</taxon>
        <taxon>Candidatus Accumulibacter</taxon>
    </lineage>
</organism>
<dbReference type="RefSeq" id="WP_186408215.1">
    <property type="nucleotide sequence ID" value="NZ_FLQX01000134.1"/>
</dbReference>
<accession>A0A1A8XUW7</accession>
<dbReference type="Proteomes" id="UP000199169">
    <property type="component" value="Unassembled WGS sequence"/>
</dbReference>
<dbReference type="STRING" id="1860102.ACCAA_560049"/>
<reference evidence="3 4" key="1">
    <citation type="submission" date="2016-06" db="EMBL/GenBank/DDBJ databases">
        <authorList>
            <person name="Kjaerup R.B."/>
            <person name="Dalgaard T.S."/>
            <person name="Juul-Madsen H.R."/>
        </authorList>
    </citation>
    <scope>NUCLEOTIDE SEQUENCE [LARGE SCALE GENOMIC DNA]</scope>
    <source>
        <strain evidence="3">3</strain>
    </source>
</reference>
<evidence type="ECO:0000256" key="1">
    <source>
        <dbReference type="ARBA" id="ARBA00004613"/>
    </source>
</evidence>
<dbReference type="GO" id="GO:0005576">
    <property type="term" value="C:extracellular region"/>
    <property type="evidence" value="ECO:0007669"/>
    <property type="project" value="UniProtKB-SubCell"/>
</dbReference>
<dbReference type="InterPro" id="IPR001343">
    <property type="entry name" value="Hemolysn_Ca-bd"/>
</dbReference>
<dbReference type="PRINTS" id="PR00313">
    <property type="entry name" value="CABNDNGRPT"/>
</dbReference>
<dbReference type="SUPFAM" id="SSF51120">
    <property type="entry name" value="beta-Roll"/>
    <property type="match status" value="1"/>
</dbReference>
<dbReference type="PANTHER" id="PTHR38340:SF1">
    <property type="entry name" value="S-LAYER PROTEIN"/>
    <property type="match status" value="1"/>
</dbReference>
<dbReference type="PROSITE" id="PS00330">
    <property type="entry name" value="HEMOLYSIN_CALCIUM"/>
    <property type="match status" value="2"/>
</dbReference>
<gene>
    <name evidence="3" type="ORF">ACCAA_560049</name>
</gene>
<proteinExistence type="predicted"/>
<dbReference type="InterPro" id="IPR018511">
    <property type="entry name" value="Hemolysin-typ_Ca-bd_CS"/>
</dbReference>
<dbReference type="AlphaFoldDB" id="A0A1A8XUW7"/>
<evidence type="ECO:0008006" key="5">
    <source>
        <dbReference type="Google" id="ProtNLM"/>
    </source>
</evidence>
<name>A0A1A8XUW7_9PROT</name>